<dbReference type="InterPro" id="IPR018357">
    <property type="entry name" value="Hexapep_transf_CS"/>
</dbReference>
<keyword evidence="2" id="KW-0677">Repeat</keyword>
<gene>
    <name evidence="4" type="ORF">FHS52_003218</name>
</gene>
<dbReference type="PROSITE" id="PS00101">
    <property type="entry name" value="HEXAPEP_TRANSFERASES"/>
    <property type="match status" value="1"/>
</dbReference>
<dbReference type="InterPro" id="IPR001451">
    <property type="entry name" value="Hexapep"/>
</dbReference>
<name>A0ABR6I3C9_9SPHN</name>
<evidence type="ECO:0000256" key="1">
    <source>
        <dbReference type="ARBA" id="ARBA00022679"/>
    </source>
</evidence>
<comment type="caution">
    <text evidence="4">The sequence shown here is derived from an EMBL/GenBank/DDBJ whole genome shotgun (WGS) entry which is preliminary data.</text>
</comment>
<keyword evidence="1" id="KW-0808">Transferase</keyword>
<dbReference type="InterPro" id="IPR011004">
    <property type="entry name" value="Trimer_LpxA-like_sf"/>
</dbReference>
<dbReference type="Proteomes" id="UP000548685">
    <property type="component" value="Unassembled WGS sequence"/>
</dbReference>
<dbReference type="Gene3D" id="2.160.10.10">
    <property type="entry name" value="Hexapeptide repeat proteins"/>
    <property type="match status" value="1"/>
</dbReference>
<proteinExistence type="predicted"/>
<evidence type="ECO:0000313" key="4">
    <source>
        <dbReference type="EMBL" id="MBB3777221.1"/>
    </source>
</evidence>
<accession>A0ABR6I3C9</accession>
<dbReference type="InterPro" id="IPR051159">
    <property type="entry name" value="Hexapeptide_acetyltransf"/>
</dbReference>
<protein>
    <submittedName>
        <fullName evidence="4">Acetyltransferase-like isoleucine patch superfamily enzyme</fullName>
    </submittedName>
</protein>
<organism evidence="4 5">
    <name type="scientific">Erythrobacter ramosus</name>
    <dbReference type="NCBI Taxonomy" id="35811"/>
    <lineage>
        <taxon>Bacteria</taxon>
        <taxon>Pseudomonadati</taxon>
        <taxon>Pseudomonadota</taxon>
        <taxon>Alphaproteobacteria</taxon>
        <taxon>Sphingomonadales</taxon>
        <taxon>Erythrobacteraceae</taxon>
        <taxon>Erythrobacter/Porphyrobacter group</taxon>
        <taxon>Erythrobacter</taxon>
    </lineage>
</organism>
<dbReference type="CDD" id="cd04647">
    <property type="entry name" value="LbH_MAT_like"/>
    <property type="match status" value="1"/>
</dbReference>
<dbReference type="RefSeq" id="WP_337190289.1">
    <property type="nucleotide sequence ID" value="NZ_BAAADZ010000003.1"/>
</dbReference>
<dbReference type="PANTHER" id="PTHR23416">
    <property type="entry name" value="SIALIC ACID SYNTHASE-RELATED"/>
    <property type="match status" value="1"/>
</dbReference>
<dbReference type="SUPFAM" id="SSF51161">
    <property type="entry name" value="Trimeric LpxA-like enzymes"/>
    <property type="match status" value="1"/>
</dbReference>
<reference evidence="4 5" key="1">
    <citation type="submission" date="2020-08" db="EMBL/GenBank/DDBJ databases">
        <title>Genomic Encyclopedia of Type Strains, Phase IV (KMG-IV): sequencing the most valuable type-strain genomes for metagenomic binning, comparative biology and taxonomic classification.</title>
        <authorList>
            <person name="Goeker M."/>
        </authorList>
    </citation>
    <scope>NUCLEOTIDE SEQUENCE [LARGE SCALE GENOMIC DNA]</scope>
    <source>
        <strain evidence="4 5">DSM 8510</strain>
    </source>
</reference>
<dbReference type="EMBL" id="JACICE010000006">
    <property type="protein sequence ID" value="MBB3777221.1"/>
    <property type="molecule type" value="Genomic_DNA"/>
</dbReference>
<evidence type="ECO:0000256" key="2">
    <source>
        <dbReference type="ARBA" id="ARBA00022737"/>
    </source>
</evidence>
<keyword evidence="3" id="KW-0012">Acyltransferase</keyword>
<dbReference type="Pfam" id="PF14602">
    <property type="entry name" value="Hexapep_2"/>
    <property type="match status" value="1"/>
</dbReference>
<evidence type="ECO:0000256" key="3">
    <source>
        <dbReference type="ARBA" id="ARBA00023315"/>
    </source>
</evidence>
<keyword evidence="5" id="KW-1185">Reference proteome</keyword>
<evidence type="ECO:0000313" key="5">
    <source>
        <dbReference type="Proteomes" id="UP000548685"/>
    </source>
</evidence>
<sequence length="101" mass="10498">MIDASLCVSIGADVMIGPSCYITDHDHSTQPGEPLSLLPLVEAPTSIGDNVWVGANVTILRGVRIGRDAVVGAGSVVTRDVGEGERFAGVPARRLSSSQVR</sequence>